<dbReference type="InterPro" id="IPR015943">
    <property type="entry name" value="WD40/YVTN_repeat-like_dom_sf"/>
</dbReference>
<keyword evidence="2" id="KW-0449">Lipoprotein</keyword>
<dbReference type="AlphaFoldDB" id="A0A160TYI3"/>
<organism evidence="2">
    <name type="scientific">hydrothermal vent metagenome</name>
    <dbReference type="NCBI Taxonomy" id="652676"/>
    <lineage>
        <taxon>unclassified sequences</taxon>
        <taxon>metagenomes</taxon>
        <taxon>ecological metagenomes</taxon>
    </lineage>
</organism>
<dbReference type="InterPro" id="IPR018391">
    <property type="entry name" value="PQQ_b-propeller_rpt"/>
</dbReference>
<dbReference type="InterPro" id="IPR002372">
    <property type="entry name" value="PQQ_rpt_dom"/>
</dbReference>
<dbReference type="PANTHER" id="PTHR34512">
    <property type="entry name" value="CELL SURFACE PROTEIN"/>
    <property type="match status" value="1"/>
</dbReference>
<feature type="domain" description="Pyrrolo-quinoline quinone repeat" evidence="1">
    <location>
        <begin position="131"/>
        <end position="368"/>
    </location>
</feature>
<reference evidence="2" key="1">
    <citation type="submission" date="2015-10" db="EMBL/GenBank/DDBJ databases">
        <authorList>
            <person name="Gilbert D.G."/>
        </authorList>
    </citation>
    <scope>NUCLEOTIDE SEQUENCE</scope>
</reference>
<dbReference type="SMART" id="SM00564">
    <property type="entry name" value="PQQ"/>
    <property type="match status" value="7"/>
</dbReference>
<gene>
    <name evidence="2" type="ORF">MGWOODY_Hyp2556</name>
</gene>
<proteinExistence type="predicted"/>
<accession>A0A160TYI3</accession>
<dbReference type="Pfam" id="PF13360">
    <property type="entry name" value="PQQ_2"/>
    <property type="match status" value="1"/>
</dbReference>
<evidence type="ECO:0000313" key="2">
    <source>
        <dbReference type="EMBL" id="CUS56098.1"/>
    </source>
</evidence>
<dbReference type="InterPro" id="IPR011047">
    <property type="entry name" value="Quinoprotein_ADH-like_sf"/>
</dbReference>
<sequence length="449" mass="47391">MRLSRPLKLTATATAFIALTACSSIPFFGNSGNDDKEQLDKAGRVTMVLAEEAVEAKPELATESIELLPPTDMASWPEAGGTPAKAPGHVNAAPDLKIAWRNSVGKGSSNKSAVTTPPVASETAIYTLDADQTIYSTEISSGRTLWKKELKGLTKRDKTALGGGLAVTDGTLIVASGFGYVTRVSAEDGTELWKRELGVPMTGAPTVKDGTIFVASNNNEVFALDLETGETDWSDQAIAESARVLGSPSPAAIEDFVIAPYSSGEIIAYLANNGRRLWTDAISQAGRFTPISEINDIGSRPVLAGGLVFASSQSGITVAIDGRSGNRVWARPIGSTQAPALSGKFLFVIGTNATLAALDAGSGDAYWVTELPQYKNEKKKKKRISYSGPLLASGRILIVSSYGELLAFDPQTGEQTASLDIKDTTYIEPIAVQGKVFLLTDEAKLVAIQ</sequence>
<dbReference type="PANTHER" id="PTHR34512:SF30">
    <property type="entry name" value="OUTER MEMBRANE PROTEIN ASSEMBLY FACTOR BAMB"/>
    <property type="match status" value="1"/>
</dbReference>
<name>A0A160TYI3_9ZZZZ</name>
<evidence type="ECO:0000259" key="1">
    <source>
        <dbReference type="Pfam" id="PF13360"/>
    </source>
</evidence>
<dbReference type="Gene3D" id="2.130.10.10">
    <property type="entry name" value="YVTN repeat-like/Quinoprotein amine dehydrogenase"/>
    <property type="match status" value="1"/>
</dbReference>
<protein>
    <submittedName>
        <fullName evidence="2">Outer membrane protein YfgL, lipoprotein component of the protein assembly complex (Forms a complex with YaeT, YfiO, and NlpB)</fullName>
    </submittedName>
</protein>
<dbReference type="SUPFAM" id="SSF50998">
    <property type="entry name" value="Quinoprotein alcohol dehydrogenase-like"/>
    <property type="match status" value="1"/>
</dbReference>
<dbReference type="PROSITE" id="PS51257">
    <property type="entry name" value="PROKAR_LIPOPROTEIN"/>
    <property type="match status" value="1"/>
</dbReference>
<dbReference type="EMBL" id="CZQD01000018">
    <property type="protein sequence ID" value="CUS56098.1"/>
    <property type="molecule type" value="Genomic_DNA"/>
</dbReference>